<evidence type="ECO:0000313" key="5">
    <source>
        <dbReference type="Proteomes" id="UP001589595"/>
    </source>
</evidence>
<dbReference type="PANTHER" id="PTHR43475:SF3">
    <property type="entry name" value="TRANSLATION INITIATION FACTOR EIF-2B SUBUNIT FAMILY PROTEIN (AFU_ORTHOLOGUE AFUA_2G14290)"/>
    <property type="match status" value="1"/>
</dbReference>
<dbReference type="Proteomes" id="UP001589595">
    <property type="component" value="Unassembled WGS sequence"/>
</dbReference>
<protein>
    <submittedName>
        <fullName evidence="4">NUDIX domain-containing protein</fullName>
    </submittedName>
</protein>
<evidence type="ECO:0000259" key="3">
    <source>
        <dbReference type="PROSITE" id="PS51462"/>
    </source>
</evidence>
<dbReference type="Gene3D" id="3.40.50.10470">
    <property type="entry name" value="Translation initiation factor eif-2b, domain 2"/>
    <property type="match status" value="1"/>
</dbReference>
<dbReference type="Pfam" id="PF01008">
    <property type="entry name" value="IF-2B"/>
    <property type="match status" value="1"/>
</dbReference>
<feature type="region of interest" description="Disordered" evidence="2">
    <location>
        <begin position="198"/>
        <end position="224"/>
    </location>
</feature>
<dbReference type="InterPro" id="IPR015797">
    <property type="entry name" value="NUDIX_hydrolase-like_dom_sf"/>
</dbReference>
<gene>
    <name evidence="4" type="ORF">ACFFOL_10405</name>
</gene>
<proteinExistence type="inferred from homology"/>
<sequence length="458" mass="47800">MAHVVTAFLRDRGEVLLVRRGDAVGTYSGRWGGVSGYVEDETDDPVDDALREIREETGIGKTDLTLVRRGDTVAVHDAEGAFTVHPFLFDCDTRAVEPNEELAATEWVQPPAMLERETVPRLWDAYRAVGPTAETVAADRTHGSASVSVRALEALRDEAADATLAGHPWESVADAARALRDARPGMTALATRVNRVMSEADRREASTRTGNTVTREGNEADRTPAAVRDRAVAAVADAVAADDLAARETAAVLADHGDGDDGGSPALLTLSRSGTVAEVLSDADGPVFVAESEPGGEGREVAASLAAGDDEPATDDRAVTLLPDSAVASLLADGRVDAALVGADAVFPDGGVANKVGTRGLALAAAREGVPVYAATARDKVVPAGAAFHPEEAPFEAAEGVETYAPLFDRAPADCVTVVTEDGPLDPETVRAMAEEHRALAAWDRDGDADRGDDDGKE</sequence>
<dbReference type="Pfam" id="PF00293">
    <property type="entry name" value="NUDIX"/>
    <property type="match status" value="1"/>
</dbReference>
<dbReference type="SUPFAM" id="SSF100950">
    <property type="entry name" value="NagB/RpiA/CoA transferase-like"/>
    <property type="match status" value="1"/>
</dbReference>
<dbReference type="EMBL" id="JBHMAJ010000007">
    <property type="protein sequence ID" value="MFB9824575.1"/>
    <property type="molecule type" value="Genomic_DNA"/>
</dbReference>
<name>A0ABD5MPS2_9EURY</name>
<dbReference type="PANTHER" id="PTHR43475">
    <property type="entry name" value="METHYLTHIORIBOSE-1-PHOSPHATE ISOMERASE"/>
    <property type="match status" value="1"/>
</dbReference>
<accession>A0ABD5MPS2</accession>
<comment type="similarity">
    <text evidence="1">Belongs to the eIF-2B alpha/beta/delta subunits family.</text>
</comment>
<dbReference type="GeneID" id="67210792"/>
<dbReference type="RefSeq" id="WP_222920784.1">
    <property type="nucleotide sequence ID" value="NZ_CP082286.1"/>
</dbReference>
<dbReference type="Gene3D" id="3.90.79.10">
    <property type="entry name" value="Nucleoside Triphosphate Pyrophosphohydrolase"/>
    <property type="match status" value="1"/>
</dbReference>
<dbReference type="InterPro" id="IPR037171">
    <property type="entry name" value="NagB/RpiA_transferase-like"/>
</dbReference>
<dbReference type="AlphaFoldDB" id="A0ABD5MPS2"/>
<keyword evidence="5" id="KW-1185">Reference proteome</keyword>
<evidence type="ECO:0000256" key="1">
    <source>
        <dbReference type="RuleBase" id="RU003814"/>
    </source>
</evidence>
<evidence type="ECO:0000256" key="2">
    <source>
        <dbReference type="SAM" id="MobiDB-lite"/>
    </source>
</evidence>
<dbReference type="InterPro" id="IPR042529">
    <property type="entry name" value="IF_2B-like_C"/>
</dbReference>
<comment type="caution">
    <text evidence="4">The sequence shown here is derived from an EMBL/GenBank/DDBJ whole genome shotgun (WGS) entry which is preliminary data.</text>
</comment>
<feature type="domain" description="Nudix hydrolase" evidence="3">
    <location>
        <begin position="1"/>
        <end position="131"/>
    </location>
</feature>
<reference evidence="4" key="1">
    <citation type="submission" date="2024-09" db="EMBL/GenBank/DDBJ databases">
        <authorList>
            <person name="Sun Q."/>
        </authorList>
    </citation>
    <scope>NUCLEOTIDE SEQUENCE [LARGE SCALE GENOMIC DNA]</scope>
    <source>
        <strain evidence="4">JCM 31273</strain>
    </source>
</reference>
<evidence type="ECO:0000313" key="4">
    <source>
        <dbReference type="EMBL" id="MFB9824575.1"/>
    </source>
</evidence>
<dbReference type="InterPro" id="IPR000086">
    <property type="entry name" value="NUDIX_hydrolase_dom"/>
</dbReference>
<dbReference type="SUPFAM" id="SSF55811">
    <property type="entry name" value="Nudix"/>
    <property type="match status" value="1"/>
</dbReference>
<dbReference type="InterPro" id="IPR000649">
    <property type="entry name" value="IF-2B-related"/>
</dbReference>
<dbReference type="PROSITE" id="PS51462">
    <property type="entry name" value="NUDIX"/>
    <property type="match status" value="1"/>
</dbReference>
<organism evidence="4 5">
    <name type="scientific">Halobaculum roseum</name>
    <dbReference type="NCBI Taxonomy" id="2175149"/>
    <lineage>
        <taxon>Archaea</taxon>
        <taxon>Methanobacteriati</taxon>
        <taxon>Methanobacteriota</taxon>
        <taxon>Stenosarchaea group</taxon>
        <taxon>Halobacteria</taxon>
        <taxon>Halobacteriales</taxon>
        <taxon>Haloferacaceae</taxon>
        <taxon>Halobaculum</taxon>
    </lineage>
</organism>